<dbReference type="EMBL" id="JBAMIC010000002">
    <property type="protein sequence ID" value="KAK7113288.1"/>
    <property type="molecule type" value="Genomic_DNA"/>
</dbReference>
<accession>A0AAN9BWV6</accession>
<comment type="caution">
    <text evidence="2">The sequence shown here is derived from an EMBL/GenBank/DDBJ whole genome shotgun (WGS) entry which is preliminary data.</text>
</comment>
<name>A0AAN9BWV6_9CAEN</name>
<keyword evidence="1" id="KW-0472">Membrane</keyword>
<feature type="transmembrane region" description="Helical" evidence="1">
    <location>
        <begin position="121"/>
        <end position="143"/>
    </location>
</feature>
<organism evidence="2 3">
    <name type="scientific">Littorina saxatilis</name>
    <dbReference type="NCBI Taxonomy" id="31220"/>
    <lineage>
        <taxon>Eukaryota</taxon>
        <taxon>Metazoa</taxon>
        <taxon>Spiralia</taxon>
        <taxon>Lophotrochozoa</taxon>
        <taxon>Mollusca</taxon>
        <taxon>Gastropoda</taxon>
        <taxon>Caenogastropoda</taxon>
        <taxon>Littorinimorpha</taxon>
        <taxon>Littorinoidea</taxon>
        <taxon>Littorinidae</taxon>
        <taxon>Littorina</taxon>
    </lineage>
</organism>
<reference evidence="2 3" key="1">
    <citation type="submission" date="2024-02" db="EMBL/GenBank/DDBJ databases">
        <title>Chromosome-scale genome assembly of the rough periwinkle Littorina saxatilis.</title>
        <authorList>
            <person name="De Jode A."/>
            <person name="Faria R."/>
            <person name="Formenti G."/>
            <person name="Sims Y."/>
            <person name="Smith T.P."/>
            <person name="Tracey A."/>
            <person name="Wood J.M.D."/>
            <person name="Zagrodzka Z.B."/>
            <person name="Johannesson K."/>
            <person name="Butlin R.K."/>
            <person name="Leder E.H."/>
        </authorList>
    </citation>
    <scope>NUCLEOTIDE SEQUENCE [LARGE SCALE GENOMIC DNA]</scope>
    <source>
        <strain evidence="2">Snail1</strain>
        <tissue evidence="2">Muscle</tissue>
    </source>
</reference>
<evidence type="ECO:0000256" key="1">
    <source>
        <dbReference type="SAM" id="Phobius"/>
    </source>
</evidence>
<gene>
    <name evidence="2" type="ORF">V1264_012600</name>
</gene>
<sequence>MLSCDAPSVPENMMGVVTVKVTPALLAPPANFYFDVEKDGMRVCTCSCYDSNCTTDYLADGYALGIDLVSGEVNITFGSARPSNQGQYDVQVFNNMSYTTKCKFTLKAGNDDDDQKGCSDAGWIVAAVFVLICLVLLVVVLHLKKDKIGRVLHNVFGRNNDHQGHAGHY</sequence>
<dbReference type="AlphaFoldDB" id="A0AAN9BWV6"/>
<keyword evidence="1" id="KW-0812">Transmembrane</keyword>
<keyword evidence="3" id="KW-1185">Reference proteome</keyword>
<keyword evidence="1" id="KW-1133">Transmembrane helix</keyword>
<evidence type="ECO:0000313" key="3">
    <source>
        <dbReference type="Proteomes" id="UP001374579"/>
    </source>
</evidence>
<proteinExistence type="predicted"/>
<evidence type="ECO:0000313" key="2">
    <source>
        <dbReference type="EMBL" id="KAK7113288.1"/>
    </source>
</evidence>
<dbReference type="Proteomes" id="UP001374579">
    <property type="component" value="Unassembled WGS sequence"/>
</dbReference>
<protein>
    <submittedName>
        <fullName evidence="2">Uncharacterized protein</fullName>
    </submittedName>
</protein>